<accession>A0A5A9X6X5</accession>
<proteinExistence type="predicted"/>
<feature type="domain" description="Integrase catalytic" evidence="1">
    <location>
        <begin position="14"/>
        <end position="47"/>
    </location>
</feature>
<organism evidence="2 3">
    <name type="scientific">Oryzomonas rubra</name>
    <dbReference type="NCBI Taxonomy" id="2509454"/>
    <lineage>
        <taxon>Bacteria</taxon>
        <taxon>Pseudomonadati</taxon>
        <taxon>Thermodesulfobacteriota</taxon>
        <taxon>Desulfuromonadia</taxon>
        <taxon>Geobacterales</taxon>
        <taxon>Geobacteraceae</taxon>
        <taxon>Oryzomonas</taxon>
    </lineage>
</organism>
<dbReference type="EMBL" id="SRSD01000012">
    <property type="protein sequence ID" value="KAA0888125.1"/>
    <property type="molecule type" value="Genomic_DNA"/>
</dbReference>
<dbReference type="Pfam" id="PF13333">
    <property type="entry name" value="rve_2"/>
    <property type="match status" value="1"/>
</dbReference>
<dbReference type="AlphaFoldDB" id="A0A5A9X6X5"/>
<dbReference type="GO" id="GO:0015074">
    <property type="term" value="P:DNA integration"/>
    <property type="evidence" value="ECO:0007669"/>
    <property type="project" value="InterPro"/>
</dbReference>
<keyword evidence="3" id="KW-1185">Reference proteome</keyword>
<comment type="caution">
    <text evidence="2">The sequence shown here is derived from an EMBL/GenBank/DDBJ whole genome shotgun (WGS) entry which is preliminary data.</text>
</comment>
<sequence length="131" mass="15370">MNRRINCYGNAVAESFFQLLKRERTKRKTYNNWEKVRWDIFDYIEYFTIRSSVAGMMATCHILCLKNAICQNLSVFMMLMGFNYTSGAYPLLQKDKDLAEHCPSALFCSQFPLSCLQYPMFFHCQAGKINQ</sequence>
<evidence type="ECO:0000313" key="3">
    <source>
        <dbReference type="Proteomes" id="UP000324298"/>
    </source>
</evidence>
<reference evidence="2 3" key="1">
    <citation type="submission" date="2019-04" db="EMBL/GenBank/DDBJ databases">
        <title>Geobacter ruber sp. nov., ferric-reducing bacteria isolated from paddy soil.</title>
        <authorList>
            <person name="Xu Z."/>
            <person name="Masuda Y."/>
            <person name="Itoh H."/>
            <person name="Senoo K."/>
        </authorList>
    </citation>
    <scope>NUCLEOTIDE SEQUENCE [LARGE SCALE GENOMIC DNA]</scope>
    <source>
        <strain evidence="2 3">Red88</strain>
    </source>
</reference>
<dbReference type="OrthoDB" id="9801287at2"/>
<evidence type="ECO:0000259" key="1">
    <source>
        <dbReference type="Pfam" id="PF13333"/>
    </source>
</evidence>
<dbReference type="InterPro" id="IPR001584">
    <property type="entry name" value="Integrase_cat-core"/>
</dbReference>
<name>A0A5A9X6X5_9BACT</name>
<protein>
    <recommendedName>
        <fullName evidence="1">Integrase catalytic domain-containing protein</fullName>
    </recommendedName>
</protein>
<evidence type="ECO:0000313" key="2">
    <source>
        <dbReference type="EMBL" id="KAA0888125.1"/>
    </source>
</evidence>
<gene>
    <name evidence="2" type="ORF">ET418_17160</name>
</gene>
<dbReference type="Proteomes" id="UP000324298">
    <property type="component" value="Unassembled WGS sequence"/>
</dbReference>